<protein>
    <recommendedName>
        <fullName evidence="2">VanZ-like domain-containing protein</fullName>
    </recommendedName>
</protein>
<evidence type="ECO:0000313" key="3">
    <source>
        <dbReference type="EMBL" id="KRO29078.1"/>
    </source>
</evidence>
<organism evidence="3 4">
    <name type="scientific">Lactiplantibacillus fabifermentans DSM 21115</name>
    <dbReference type="NCBI Taxonomy" id="1413187"/>
    <lineage>
        <taxon>Bacteria</taxon>
        <taxon>Bacillati</taxon>
        <taxon>Bacillota</taxon>
        <taxon>Bacilli</taxon>
        <taxon>Lactobacillales</taxon>
        <taxon>Lactobacillaceae</taxon>
        <taxon>Lactiplantibacillus</taxon>
    </lineage>
</organism>
<feature type="transmembrane region" description="Helical" evidence="1">
    <location>
        <begin position="33"/>
        <end position="53"/>
    </location>
</feature>
<dbReference type="Proteomes" id="UP000050920">
    <property type="component" value="Unassembled WGS sequence"/>
</dbReference>
<evidence type="ECO:0000313" key="4">
    <source>
        <dbReference type="Proteomes" id="UP000050920"/>
    </source>
</evidence>
<feature type="transmembrane region" description="Helical" evidence="1">
    <location>
        <begin position="139"/>
        <end position="159"/>
    </location>
</feature>
<proteinExistence type="predicted"/>
<reference evidence="3 4" key="1">
    <citation type="journal article" date="2015" name="Genome Announc.">
        <title>Expanding the biotechnology potential of lactobacilli through comparative genomics of 213 strains and associated genera.</title>
        <authorList>
            <person name="Sun Z."/>
            <person name="Harris H.M."/>
            <person name="McCann A."/>
            <person name="Guo C."/>
            <person name="Argimon S."/>
            <person name="Zhang W."/>
            <person name="Yang X."/>
            <person name="Jeffery I.B."/>
            <person name="Cooney J.C."/>
            <person name="Kagawa T.F."/>
            <person name="Liu W."/>
            <person name="Song Y."/>
            <person name="Salvetti E."/>
            <person name="Wrobel A."/>
            <person name="Rasinkangas P."/>
            <person name="Parkhill J."/>
            <person name="Rea M.C."/>
            <person name="O'Sullivan O."/>
            <person name="Ritari J."/>
            <person name="Douillard F.P."/>
            <person name="Paul Ross R."/>
            <person name="Yang R."/>
            <person name="Briner A.E."/>
            <person name="Felis G.E."/>
            <person name="de Vos W.M."/>
            <person name="Barrangou R."/>
            <person name="Klaenhammer T.R."/>
            <person name="Caufield P.W."/>
            <person name="Cui Y."/>
            <person name="Zhang H."/>
            <person name="O'Toole P.W."/>
        </authorList>
    </citation>
    <scope>NUCLEOTIDE SEQUENCE [LARGE SCALE GENOMIC DNA]</scope>
    <source>
        <strain evidence="3 4">DSM 21115</strain>
    </source>
</reference>
<sequence length="184" mass="20238">MRWEPLMFIAIITTLGVLATVIGVQNTRQRTRLLIGWCYLSGLSIILFTPLSFDGTALYVMPAGTGQVNLTRLYLHGSGFIENIILTIPLGWGIKRLFKRLPLLGVAILGLGIGAGIETLQYFMSQHWLINRSSDINDVIANATGILIGGIIAASYHLLTRHKKSTTERHLSRRATVAPAQSQK</sequence>
<evidence type="ECO:0000259" key="2">
    <source>
        <dbReference type="Pfam" id="PF04892"/>
    </source>
</evidence>
<dbReference type="EMBL" id="AYGX02000019">
    <property type="protein sequence ID" value="KRO29078.1"/>
    <property type="molecule type" value="Genomic_DNA"/>
</dbReference>
<dbReference type="RefSeq" id="WP_024625730.1">
    <property type="nucleotide sequence ID" value="NZ_AYGX02000019.1"/>
</dbReference>
<feature type="transmembrane region" description="Helical" evidence="1">
    <location>
        <begin position="101"/>
        <end position="124"/>
    </location>
</feature>
<comment type="caution">
    <text evidence="3">The sequence shown here is derived from an EMBL/GenBank/DDBJ whole genome shotgun (WGS) entry which is preliminary data.</text>
</comment>
<feature type="transmembrane region" description="Helical" evidence="1">
    <location>
        <begin position="6"/>
        <end position="24"/>
    </location>
</feature>
<keyword evidence="1" id="KW-0472">Membrane</keyword>
<accession>A0A0R2NTS2</accession>
<feature type="domain" description="VanZ-like" evidence="2">
    <location>
        <begin position="37"/>
        <end position="153"/>
    </location>
</feature>
<keyword evidence="1" id="KW-0812">Transmembrane</keyword>
<evidence type="ECO:0000256" key="1">
    <source>
        <dbReference type="SAM" id="Phobius"/>
    </source>
</evidence>
<keyword evidence="4" id="KW-1185">Reference proteome</keyword>
<gene>
    <name evidence="3" type="ORF">DY78_GL001487</name>
</gene>
<name>A0A0R2NTS2_9LACO</name>
<dbReference type="AlphaFoldDB" id="A0A0R2NTS2"/>
<dbReference type="InterPro" id="IPR006976">
    <property type="entry name" value="VanZ-like"/>
</dbReference>
<feature type="transmembrane region" description="Helical" evidence="1">
    <location>
        <begin position="73"/>
        <end position="94"/>
    </location>
</feature>
<keyword evidence="1" id="KW-1133">Transmembrane helix</keyword>
<dbReference type="Pfam" id="PF04892">
    <property type="entry name" value="VanZ"/>
    <property type="match status" value="1"/>
</dbReference>